<proteinExistence type="predicted"/>
<evidence type="ECO:0000313" key="1">
    <source>
        <dbReference type="EMBL" id="OWW22723.1"/>
    </source>
</evidence>
<dbReference type="AlphaFoldDB" id="A0A254TPY7"/>
<organism evidence="1 2">
    <name type="scientific">Noviherbaspirillum denitrificans</name>
    <dbReference type="NCBI Taxonomy" id="1968433"/>
    <lineage>
        <taxon>Bacteria</taxon>
        <taxon>Pseudomonadati</taxon>
        <taxon>Pseudomonadota</taxon>
        <taxon>Betaproteobacteria</taxon>
        <taxon>Burkholderiales</taxon>
        <taxon>Oxalobacteraceae</taxon>
        <taxon>Noviherbaspirillum</taxon>
    </lineage>
</organism>
<evidence type="ECO:0008006" key="3">
    <source>
        <dbReference type="Google" id="ProtNLM"/>
    </source>
</evidence>
<gene>
    <name evidence="1" type="ORF">AYR66_05835</name>
</gene>
<dbReference type="RefSeq" id="WP_088706001.1">
    <property type="nucleotide sequence ID" value="NZ_LSTO01000001.1"/>
</dbReference>
<sequence>MVYIYPRSLSSVDSQYMYDYDLLRMALEKTRNEYGPYELHPSEMGMSQARAAEEIHAGSGKVNIFARSTAIEHETRMLPVRIPLDKGLISYRIFLIRSDDQWRFSSVRTLDDLRKLSVGSFLTWTDTKVFRDAGFNVVTGESYEGLFRMLVANRFDFFSRSVDEAYREYDERRELLPTMKVEEGLLLYFPTTRYFFVQRSVEGEKFATRVERGLNLMIKDGSFDILFKKYKEPLIDRANLRNRRVFRIPNPHLSPETPLWRKELWYDPLGDK</sequence>
<keyword evidence="2" id="KW-1185">Reference proteome</keyword>
<dbReference type="Proteomes" id="UP000197535">
    <property type="component" value="Unassembled WGS sequence"/>
</dbReference>
<dbReference type="SUPFAM" id="SSF53850">
    <property type="entry name" value="Periplasmic binding protein-like II"/>
    <property type="match status" value="1"/>
</dbReference>
<accession>A0A254TPY7</accession>
<protein>
    <recommendedName>
        <fullName evidence="3">Solute-binding protein family 3/N-terminal domain-containing protein</fullName>
    </recommendedName>
</protein>
<comment type="caution">
    <text evidence="1">The sequence shown here is derived from an EMBL/GenBank/DDBJ whole genome shotgun (WGS) entry which is preliminary data.</text>
</comment>
<evidence type="ECO:0000313" key="2">
    <source>
        <dbReference type="Proteomes" id="UP000197535"/>
    </source>
</evidence>
<dbReference type="EMBL" id="LSTO01000001">
    <property type="protein sequence ID" value="OWW22723.1"/>
    <property type="molecule type" value="Genomic_DNA"/>
</dbReference>
<dbReference type="OrthoDB" id="547680at2"/>
<reference evidence="1 2" key="1">
    <citation type="submission" date="2016-02" db="EMBL/GenBank/DDBJ databases">
        <authorList>
            <person name="Wen L."/>
            <person name="He K."/>
            <person name="Yang H."/>
        </authorList>
    </citation>
    <scope>NUCLEOTIDE SEQUENCE [LARGE SCALE GENOMIC DNA]</scope>
    <source>
        <strain evidence="1 2">TSA40</strain>
    </source>
</reference>
<name>A0A254TPY7_9BURK</name>